<evidence type="ECO:0000256" key="3">
    <source>
        <dbReference type="ARBA" id="ARBA00023163"/>
    </source>
</evidence>
<dbReference type="Pfam" id="PF13305">
    <property type="entry name" value="TetR_C_33"/>
    <property type="match status" value="1"/>
</dbReference>
<evidence type="ECO:0000313" key="6">
    <source>
        <dbReference type="EMBL" id="MTD95545.1"/>
    </source>
</evidence>
<keyword evidence="1" id="KW-0805">Transcription regulation</keyword>
<feature type="domain" description="HTH tetR-type" evidence="5">
    <location>
        <begin position="10"/>
        <end position="70"/>
    </location>
</feature>
<evidence type="ECO:0000256" key="4">
    <source>
        <dbReference type="PROSITE-ProRule" id="PRU00335"/>
    </source>
</evidence>
<protein>
    <submittedName>
        <fullName evidence="6">TetR family transcriptional regulator</fullName>
    </submittedName>
</protein>
<dbReference type="SUPFAM" id="SSF46689">
    <property type="entry name" value="Homeodomain-like"/>
    <property type="match status" value="1"/>
</dbReference>
<dbReference type="PRINTS" id="PR00455">
    <property type="entry name" value="HTHTETR"/>
</dbReference>
<name>A0A6I3KIJ6_9HYPH</name>
<dbReference type="PROSITE" id="PS50977">
    <property type="entry name" value="HTH_TETR_2"/>
    <property type="match status" value="1"/>
</dbReference>
<keyword evidence="7" id="KW-1185">Reference proteome</keyword>
<dbReference type="InterPro" id="IPR025996">
    <property type="entry name" value="MT1864/Rv1816-like_C"/>
</dbReference>
<evidence type="ECO:0000259" key="5">
    <source>
        <dbReference type="PROSITE" id="PS50977"/>
    </source>
</evidence>
<dbReference type="GO" id="GO:0003700">
    <property type="term" value="F:DNA-binding transcription factor activity"/>
    <property type="evidence" value="ECO:0007669"/>
    <property type="project" value="TreeGrafter"/>
</dbReference>
<feature type="DNA-binding region" description="H-T-H motif" evidence="4">
    <location>
        <begin position="33"/>
        <end position="52"/>
    </location>
</feature>
<dbReference type="Pfam" id="PF00440">
    <property type="entry name" value="TetR_N"/>
    <property type="match status" value="1"/>
</dbReference>
<dbReference type="RefSeq" id="WP_154740080.1">
    <property type="nucleotide sequence ID" value="NZ_WMBQ01000002.1"/>
</dbReference>
<dbReference type="PANTHER" id="PTHR30055">
    <property type="entry name" value="HTH-TYPE TRANSCRIPTIONAL REGULATOR RUTR"/>
    <property type="match status" value="1"/>
</dbReference>
<dbReference type="Gene3D" id="1.10.357.10">
    <property type="entry name" value="Tetracycline Repressor, domain 2"/>
    <property type="match status" value="1"/>
</dbReference>
<gene>
    <name evidence="6" type="ORF">GIW81_14490</name>
</gene>
<dbReference type="GO" id="GO:0000976">
    <property type="term" value="F:transcription cis-regulatory region binding"/>
    <property type="evidence" value="ECO:0007669"/>
    <property type="project" value="TreeGrafter"/>
</dbReference>
<sequence length="203" mass="22575">MGRRSIHTPDELRELIIEATTEIVEQVGLEGLSAREIAKRVGYSPGTLYNVFENLDDLLLIIEARLLDELAGRLASTDAAGPPADRLRRLVSTYFSFTQERPKLWNLLNEHRMPAGREVPEWYQQKVESLLAPLENALTPLLNNSDPAAQKRHARTLWASVHGMTSLSTADKLAGITAHSGRSLVDDLVSTYLAGLERRCPAH</sequence>
<dbReference type="PANTHER" id="PTHR30055:SF234">
    <property type="entry name" value="HTH-TYPE TRANSCRIPTIONAL REGULATOR BETI"/>
    <property type="match status" value="1"/>
</dbReference>
<proteinExistence type="predicted"/>
<reference evidence="6 7" key="1">
    <citation type="submission" date="2019-11" db="EMBL/GenBank/DDBJ databases">
        <title>Identification of a novel strain.</title>
        <authorList>
            <person name="Xu Q."/>
            <person name="Wang G."/>
        </authorList>
    </citation>
    <scope>NUCLEOTIDE SEQUENCE [LARGE SCALE GENOMIC DNA]</scope>
    <source>
        <strain evidence="7">xq</strain>
    </source>
</reference>
<evidence type="ECO:0000313" key="7">
    <source>
        <dbReference type="Proteomes" id="UP000440694"/>
    </source>
</evidence>
<evidence type="ECO:0000256" key="1">
    <source>
        <dbReference type="ARBA" id="ARBA00023015"/>
    </source>
</evidence>
<accession>A0A6I3KIJ6</accession>
<evidence type="ECO:0000256" key="2">
    <source>
        <dbReference type="ARBA" id="ARBA00023125"/>
    </source>
</evidence>
<organism evidence="6 7">
    <name type="scientific">Hyphomicrobium album</name>
    <dbReference type="NCBI Taxonomy" id="2665159"/>
    <lineage>
        <taxon>Bacteria</taxon>
        <taxon>Pseudomonadati</taxon>
        <taxon>Pseudomonadota</taxon>
        <taxon>Alphaproteobacteria</taxon>
        <taxon>Hyphomicrobiales</taxon>
        <taxon>Hyphomicrobiaceae</taxon>
        <taxon>Hyphomicrobium</taxon>
    </lineage>
</organism>
<dbReference type="InterPro" id="IPR001647">
    <property type="entry name" value="HTH_TetR"/>
</dbReference>
<dbReference type="EMBL" id="WMBQ01000002">
    <property type="protein sequence ID" value="MTD95545.1"/>
    <property type="molecule type" value="Genomic_DNA"/>
</dbReference>
<dbReference type="Proteomes" id="UP000440694">
    <property type="component" value="Unassembled WGS sequence"/>
</dbReference>
<dbReference type="InterPro" id="IPR036271">
    <property type="entry name" value="Tet_transcr_reg_TetR-rel_C_sf"/>
</dbReference>
<keyword evidence="2 4" id="KW-0238">DNA-binding</keyword>
<keyword evidence="3" id="KW-0804">Transcription</keyword>
<dbReference type="SUPFAM" id="SSF48498">
    <property type="entry name" value="Tetracyclin repressor-like, C-terminal domain"/>
    <property type="match status" value="1"/>
</dbReference>
<dbReference type="InterPro" id="IPR050109">
    <property type="entry name" value="HTH-type_TetR-like_transc_reg"/>
</dbReference>
<dbReference type="InterPro" id="IPR009057">
    <property type="entry name" value="Homeodomain-like_sf"/>
</dbReference>
<dbReference type="AlphaFoldDB" id="A0A6I3KIJ6"/>
<comment type="caution">
    <text evidence="6">The sequence shown here is derived from an EMBL/GenBank/DDBJ whole genome shotgun (WGS) entry which is preliminary data.</text>
</comment>